<evidence type="ECO:0000259" key="2">
    <source>
        <dbReference type="Pfam" id="PF00296"/>
    </source>
</evidence>
<dbReference type="GO" id="GO:0016491">
    <property type="term" value="F:oxidoreductase activity"/>
    <property type="evidence" value="ECO:0007669"/>
    <property type="project" value="UniProtKB-KW"/>
</dbReference>
<dbReference type="NCBIfam" id="TIGR03557">
    <property type="entry name" value="F420_G6P_family"/>
    <property type="match status" value="1"/>
</dbReference>
<gene>
    <name evidence="3" type="ORF">KIP89_17550</name>
</gene>
<dbReference type="CDD" id="cd01097">
    <property type="entry name" value="Tetrahydromethanopterin_reductase"/>
    <property type="match status" value="1"/>
</dbReference>
<dbReference type="EMBL" id="JAHCQH010000021">
    <property type="protein sequence ID" value="MBS9478916.1"/>
    <property type="molecule type" value="Genomic_DNA"/>
</dbReference>
<dbReference type="InterPro" id="IPR019945">
    <property type="entry name" value="F420_G6P_DH-rel"/>
</dbReference>
<comment type="caution">
    <text evidence="3">The sequence shown here is derived from an EMBL/GenBank/DDBJ whole genome shotgun (WGS) entry which is preliminary data.</text>
</comment>
<sequence>MRLGYHASHEQFAPSELLACVIAAEQAGFTGAMCSDHVQPWSERQHHSGFAWSWLGAALAATRLPMGVVTTPIGLRYHPVIIAQAAATLGEMFPDRFWMALGSGEALNERVTGDRWPAKPERDARLIEAASAIRALQQGETVTREGLIRFEEARLHSLPATPTPLVGAALSPATARRAGGWADALVTINQPHDGLRAILDAFAEGGGAGKPVYLQVHLSYAPTLEEARANAHDQWRFNALSSSVASELKTPSQFDDATRHVRPEDLEESVRISPDPARHVDWIGEYAELGFRDIYLHNVGLNQRAFIEDFGAKVLPHFAANQTPR</sequence>
<accession>A0ABS5RB73</accession>
<dbReference type="Pfam" id="PF00296">
    <property type="entry name" value="Bac_luciferase"/>
    <property type="match status" value="1"/>
</dbReference>
<reference evidence="3" key="1">
    <citation type="submission" date="2021-05" db="EMBL/GenBank/DDBJ databases">
        <authorList>
            <person name="Sun Q."/>
            <person name="Inoue M."/>
        </authorList>
    </citation>
    <scope>NUCLEOTIDE SEQUENCE</scope>
    <source>
        <strain evidence="3">VKM B-3255</strain>
    </source>
</reference>
<dbReference type="SUPFAM" id="SSF51679">
    <property type="entry name" value="Bacterial luciferase-like"/>
    <property type="match status" value="1"/>
</dbReference>
<dbReference type="PANTHER" id="PTHR43244:SF1">
    <property type="entry name" value="5,10-METHYLENETETRAHYDROMETHANOPTERIN REDUCTASE"/>
    <property type="match status" value="1"/>
</dbReference>
<evidence type="ECO:0000313" key="3">
    <source>
        <dbReference type="EMBL" id="MBS9478916.1"/>
    </source>
</evidence>
<dbReference type="Gene3D" id="3.20.20.30">
    <property type="entry name" value="Luciferase-like domain"/>
    <property type="match status" value="1"/>
</dbReference>
<feature type="domain" description="Luciferase-like" evidence="2">
    <location>
        <begin position="7"/>
        <end position="292"/>
    </location>
</feature>
<dbReference type="EC" id="1.-.-.-" evidence="3"/>
<dbReference type="RefSeq" id="WP_213756875.1">
    <property type="nucleotide sequence ID" value="NZ_JAHCQH010000021.1"/>
</dbReference>
<organism evidence="3 4">
    <name type="scientific">Ancylobacter radicis</name>
    <dbReference type="NCBI Taxonomy" id="2836179"/>
    <lineage>
        <taxon>Bacteria</taxon>
        <taxon>Pseudomonadati</taxon>
        <taxon>Pseudomonadota</taxon>
        <taxon>Alphaproteobacteria</taxon>
        <taxon>Hyphomicrobiales</taxon>
        <taxon>Xanthobacteraceae</taxon>
        <taxon>Ancylobacter</taxon>
    </lineage>
</organism>
<evidence type="ECO:0000313" key="4">
    <source>
        <dbReference type="Proteomes" id="UP001166585"/>
    </source>
</evidence>
<dbReference type="PANTHER" id="PTHR43244">
    <property type="match status" value="1"/>
</dbReference>
<dbReference type="InterPro" id="IPR050564">
    <property type="entry name" value="F420-G6PD/mer"/>
</dbReference>
<evidence type="ECO:0000256" key="1">
    <source>
        <dbReference type="ARBA" id="ARBA00023002"/>
    </source>
</evidence>
<dbReference type="Proteomes" id="UP001166585">
    <property type="component" value="Unassembled WGS sequence"/>
</dbReference>
<protein>
    <submittedName>
        <fullName evidence="3">TIGR03885 family FMN-dependent LLM class oxidoreductase</fullName>
        <ecNumber evidence="3">1.-.-.-</ecNumber>
    </submittedName>
</protein>
<dbReference type="InterPro" id="IPR023907">
    <property type="entry name" value="Non-F420_Flavin_OxRdtase"/>
</dbReference>
<proteinExistence type="predicted"/>
<name>A0ABS5RB73_9HYPH</name>
<keyword evidence="4" id="KW-1185">Reference proteome</keyword>
<dbReference type="InterPro" id="IPR036661">
    <property type="entry name" value="Luciferase-like_sf"/>
</dbReference>
<dbReference type="NCBIfam" id="TIGR03885">
    <property type="entry name" value="flavin_revert"/>
    <property type="match status" value="1"/>
</dbReference>
<dbReference type="InterPro" id="IPR011251">
    <property type="entry name" value="Luciferase-like_dom"/>
</dbReference>
<keyword evidence="1 3" id="KW-0560">Oxidoreductase</keyword>